<accession>A0AB37URN9</accession>
<evidence type="ECO:0000256" key="1">
    <source>
        <dbReference type="SAM" id="MobiDB-lite"/>
    </source>
</evidence>
<comment type="caution">
    <text evidence="2">The sequence shown here is derived from an EMBL/GenBank/DDBJ whole genome shotgun (WGS) entry which is preliminary data.</text>
</comment>
<feature type="region of interest" description="Disordered" evidence="1">
    <location>
        <begin position="143"/>
        <end position="169"/>
    </location>
</feature>
<evidence type="ECO:0000313" key="3">
    <source>
        <dbReference type="Proteomes" id="UP000282574"/>
    </source>
</evidence>
<dbReference type="Proteomes" id="UP000282574">
    <property type="component" value="Unassembled WGS sequence"/>
</dbReference>
<gene>
    <name evidence="2" type="ORF">DSM107010_06110</name>
</gene>
<sequence>MSGVVKIDITESVEELKTLLAAQKTAFGKERVQALYLLKTKQVETVQHLAIILGRNRVTVQRWLRSYRNGGLSQLLSQYKSQGRPMLISPEAIVSLKEELKDPEGFPGYKEVQLWFKAVLGVEANYHVVHRLVRYKLNAKLKSSRPRSSEQNPEELKDFKKNSQTIYSQ</sequence>
<reference evidence="2 3" key="1">
    <citation type="journal article" date="2019" name="Genome Biol. Evol.">
        <title>Day and night: Metabolic profiles and evolutionary relationships of six axenic non-marine cyanobacteria.</title>
        <authorList>
            <person name="Will S.E."/>
            <person name="Henke P."/>
            <person name="Boedeker C."/>
            <person name="Huang S."/>
            <person name="Brinkmann H."/>
            <person name="Rohde M."/>
            <person name="Jarek M."/>
            <person name="Friedl T."/>
            <person name="Seufert S."/>
            <person name="Schumacher M."/>
            <person name="Overmann J."/>
            <person name="Neumann-Schaal M."/>
            <person name="Petersen J."/>
        </authorList>
    </citation>
    <scope>NUCLEOTIDE SEQUENCE [LARGE SCALE GENOMIC DNA]</scope>
    <source>
        <strain evidence="2 3">SAG 39.79</strain>
    </source>
</reference>
<dbReference type="EMBL" id="RSCK01000003">
    <property type="protein sequence ID" value="RUT14128.1"/>
    <property type="molecule type" value="Genomic_DNA"/>
</dbReference>
<evidence type="ECO:0008006" key="4">
    <source>
        <dbReference type="Google" id="ProtNLM"/>
    </source>
</evidence>
<protein>
    <recommendedName>
        <fullName evidence="4">Winged helix-turn helix domain-containing protein</fullName>
    </recommendedName>
</protein>
<keyword evidence="3" id="KW-1185">Reference proteome</keyword>
<dbReference type="RefSeq" id="WP_106170197.1">
    <property type="nucleotide sequence ID" value="NZ_JAVKZF010000005.1"/>
</dbReference>
<dbReference type="AlphaFoldDB" id="A0AB37URN9"/>
<proteinExistence type="predicted"/>
<organism evidence="2 3">
    <name type="scientific">Chroococcidiopsis cubana SAG 39.79</name>
    <dbReference type="NCBI Taxonomy" id="388085"/>
    <lineage>
        <taxon>Bacteria</taxon>
        <taxon>Bacillati</taxon>
        <taxon>Cyanobacteriota</taxon>
        <taxon>Cyanophyceae</taxon>
        <taxon>Chroococcidiopsidales</taxon>
        <taxon>Chroococcidiopsidaceae</taxon>
        <taxon>Chroococcidiopsis</taxon>
    </lineage>
</organism>
<evidence type="ECO:0000313" key="2">
    <source>
        <dbReference type="EMBL" id="RUT14128.1"/>
    </source>
</evidence>
<dbReference type="Pfam" id="PF13384">
    <property type="entry name" value="HTH_23"/>
    <property type="match status" value="1"/>
</dbReference>
<name>A0AB37URN9_9CYAN</name>